<evidence type="ECO:0000256" key="1">
    <source>
        <dbReference type="ARBA" id="ARBA00023002"/>
    </source>
</evidence>
<dbReference type="PANTHER" id="PTHR43539">
    <property type="entry name" value="FLAVIN-BINDING MONOOXYGENASE-LIKE PROTEIN (AFU_ORTHOLOGUE AFUA_4G09220)"/>
    <property type="match status" value="1"/>
</dbReference>
<dbReference type="InterPro" id="IPR036188">
    <property type="entry name" value="FAD/NAD-bd_sf"/>
</dbReference>
<dbReference type="EMBL" id="BSQG01000004">
    <property type="protein sequence ID" value="GLU48487.1"/>
    <property type="molecule type" value="Genomic_DNA"/>
</dbReference>
<keyword evidence="1" id="KW-0560">Oxidoreductase</keyword>
<dbReference type="RefSeq" id="WP_285759964.1">
    <property type="nucleotide sequence ID" value="NZ_BSQG01000004.1"/>
</dbReference>
<sequence length="362" mass="38760">MPVHEVDTIVLGGGQAGLATGYYLTKRGLRPESDFVIVDRGPQPGGAWQHVWRSVRLISPPAYTRLPGLKWERLSEAPPSGPEVAAYFARYEKHFGLPVRRPVVVRRVTDADPGGKHERTGPLLVETDTGTWRARAVVNATGTWDRPFLPSVNGAATFGGRQLHAAGYDSPEEFAGLRVIVVGGGHSALQILAEIATVATTVWVTRRPPEFRDKGLTEADLVAVTDAVAARVAQGKPLRSVVSYTGLTMTPAVERAAQRGVLTARPMFERITPEGVAWADGSTERADVLVWATGFRPALGHLAPLRLRSELGGIAMKGPRTAVDPRVHLVGYGPSASMISAHRAAAVAAREVAAGRQDARAH</sequence>
<dbReference type="GO" id="GO:0050660">
    <property type="term" value="F:flavin adenine dinucleotide binding"/>
    <property type="evidence" value="ECO:0007669"/>
    <property type="project" value="TreeGrafter"/>
</dbReference>
<keyword evidence="3" id="KW-1185">Reference proteome</keyword>
<proteinExistence type="predicted"/>
<dbReference type="Gene3D" id="3.50.50.60">
    <property type="entry name" value="FAD/NAD(P)-binding domain"/>
    <property type="match status" value="1"/>
</dbReference>
<dbReference type="SUPFAM" id="SSF51905">
    <property type="entry name" value="FAD/NAD(P)-binding domain"/>
    <property type="match status" value="2"/>
</dbReference>
<dbReference type="AlphaFoldDB" id="A0A9W6P7K7"/>
<dbReference type="InterPro" id="IPR050982">
    <property type="entry name" value="Auxin_biosynth/cation_transpt"/>
</dbReference>
<protein>
    <submittedName>
        <fullName evidence="2">Oxidoreductase</fullName>
    </submittedName>
</protein>
<gene>
    <name evidence="2" type="ORF">Nans01_28380</name>
</gene>
<dbReference type="Pfam" id="PF13738">
    <property type="entry name" value="Pyr_redox_3"/>
    <property type="match status" value="1"/>
</dbReference>
<evidence type="ECO:0000313" key="3">
    <source>
        <dbReference type="Proteomes" id="UP001165092"/>
    </source>
</evidence>
<reference evidence="2" key="1">
    <citation type="submission" date="2023-02" db="EMBL/GenBank/DDBJ databases">
        <title>Nocardiopsis ansamitocini NBRC 112285.</title>
        <authorList>
            <person name="Ichikawa N."/>
            <person name="Sato H."/>
            <person name="Tonouchi N."/>
        </authorList>
    </citation>
    <scope>NUCLEOTIDE SEQUENCE</scope>
    <source>
        <strain evidence="2">NBRC 112285</strain>
    </source>
</reference>
<name>A0A9W6P7K7_9ACTN</name>
<dbReference type="GO" id="GO:0004497">
    <property type="term" value="F:monooxygenase activity"/>
    <property type="evidence" value="ECO:0007669"/>
    <property type="project" value="TreeGrafter"/>
</dbReference>
<accession>A0A9W6P7K7</accession>
<comment type="caution">
    <text evidence="2">The sequence shown here is derived from an EMBL/GenBank/DDBJ whole genome shotgun (WGS) entry which is preliminary data.</text>
</comment>
<organism evidence="2 3">
    <name type="scientific">Nocardiopsis ansamitocini</name>
    <dbReference type="NCBI Taxonomy" id="1670832"/>
    <lineage>
        <taxon>Bacteria</taxon>
        <taxon>Bacillati</taxon>
        <taxon>Actinomycetota</taxon>
        <taxon>Actinomycetes</taxon>
        <taxon>Streptosporangiales</taxon>
        <taxon>Nocardiopsidaceae</taxon>
        <taxon>Nocardiopsis</taxon>
    </lineage>
</organism>
<evidence type="ECO:0000313" key="2">
    <source>
        <dbReference type="EMBL" id="GLU48487.1"/>
    </source>
</evidence>
<dbReference type="PANTHER" id="PTHR43539:SF78">
    <property type="entry name" value="FLAVIN-CONTAINING MONOOXYGENASE"/>
    <property type="match status" value="1"/>
</dbReference>
<dbReference type="PRINTS" id="PR00469">
    <property type="entry name" value="PNDRDTASEII"/>
</dbReference>
<dbReference type="Proteomes" id="UP001165092">
    <property type="component" value="Unassembled WGS sequence"/>
</dbReference>
<dbReference type="PRINTS" id="PR00368">
    <property type="entry name" value="FADPNR"/>
</dbReference>